<dbReference type="EC" id="3.1.3.25" evidence="8"/>
<keyword evidence="5 8" id="KW-0378">Hydrolase</keyword>
<feature type="binding site" evidence="7">
    <location>
        <position position="240"/>
    </location>
    <ligand>
        <name>Mg(2+)</name>
        <dbReference type="ChEBI" id="CHEBI:18420"/>
        <label>1</label>
        <note>catalytic</note>
    </ligand>
</feature>
<feature type="binding site" evidence="7">
    <location>
        <position position="92"/>
    </location>
    <ligand>
        <name>Mg(2+)</name>
        <dbReference type="ChEBI" id="CHEBI:18420"/>
        <label>1</label>
        <note>catalytic</note>
    </ligand>
</feature>
<dbReference type="PANTHER" id="PTHR20854">
    <property type="entry name" value="INOSITOL MONOPHOSPHATASE"/>
    <property type="match status" value="1"/>
</dbReference>
<dbReference type="InterPro" id="IPR020583">
    <property type="entry name" value="Inositol_monoP_metal-BS"/>
</dbReference>
<dbReference type="GO" id="GO:0007165">
    <property type="term" value="P:signal transduction"/>
    <property type="evidence" value="ECO:0007669"/>
    <property type="project" value="TreeGrafter"/>
</dbReference>
<keyword evidence="4 7" id="KW-0479">Metal-binding</keyword>
<feature type="binding site" evidence="7">
    <location>
        <position position="108"/>
    </location>
    <ligand>
        <name>Mg(2+)</name>
        <dbReference type="ChEBI" id="CHEBI:18420"/>
        <label>1</label>
        <note>catalytic</note>
    </ligand>
</feature>
<comment type="catalytic activity">
    <reaction evidence="1 8">
        <text>a myo-inositol phosphate + H2O = myo-inositol + phosphate</text>
        <dbReference type="Rhea" id="RHEA:24056"/>
        <dbReference type="ChEBI" id="CHEBI:15377"/>
        <dbReference type="ChEBI" id="CHEBI:17268"/>
        <dbReference type="ChEBI" id="CHEBI:43474"/>
        <dbReference type="ChEBI" id="CHEBI:84139"/>
        <dbReference type="EC" id="3.1.3.25"/>
    </reaction>
</comment>
<dbReference type="GO" id="GO:0046854">
    <property type="term" value="P:phosphatidylinositol phosphate biosynthetic process"/>
    <property type="evidence" value="ECO:0007669"/>
    <property type="project" value="InterPro"/>
</dbReference>
<dbReference type="GO" id="GO:0046872">
    <property type="term" value="F:metal ion binding"/>
    <property type="evidence" value="ECO:0007669"/>
    <property type="project" value="UniProtKB-KW"/>
</dbReference>
<dbReference type="GO" id="GO:0006020">
    <property type="term" value="P:inositol metabolic process"/>
    <property type="evidence" value="ECO:0007669"/>
    <property type="project" value="TreeGrafter"/>
</dbReference>
<evidence type="ECO:0000256" key="8">
    <source>
        <dbReference type="RuleBase" id="RU364068"/>
    </source>
</evidence>
<evidence type="ECO:0000256" key="5">
    <source>
        <dbReference type="ARBA" id="ARBA00022801"/>
    </source>
</evidence>
<organism evidence="9">
    <name type="scientific">Agromyces sp. G08B096</name>
    <dbReference type="NCBI Taxonomy" id="3156399"/>
    <lineage>
        <taxon>Bacteria</taxon>
        <taxon>Bacillati</taxon>
        <taxon>Actinomycetota</taxon>
        <taxon>Actinomycetes</taxon>
        <taxon>Micrococcales</taxon>
        <taxon>Microbacteriaceae</taxon>
        <taxon>Agromyces</taxon>
    </lineage>
</organism>
<evidence type="ECO:0000256" key="7">
    <source>
        <dbReference type="PIRSR" id="PIRSR600760-2"/>
    </source>
</evidence>
<dbReference type="InterPro" id="IPR020550">
    <property type="entry name" value="Inositol_monophosphatase_CS"/>
</dbReference>
<evidence type="ECO:0000256" key="1">
    <source>
        <dbReference type="ARBA" id="ARBA00001033"/>
    </source>
</evidence>
<comment type="cofactor">
    <cofactor evidence="2 7 8">
        <name>Mg(2+)</name>
        <dbReference type="ChEBI" id="CHEBI:18420"/>
    </cofactor>
</comment>
<sequence length="302" mass="30511">MTSEREATMDGQAVTAMDGMTAAGGPPELRALAADLARRASRLVADERQAGVSVAATKSSLVDVVTAVDQASEAFIRAALAELRPDDGFIGEESGSSAGASGLTWVVDPIDGTVNFLYGIPAYAVSIAVMSGSDPFDGGLLAGAVANPATGEIWSASRGGGAFLDGRPVRASAAGELSLALVGTGFSYLPERRRAQGAMTAELLPRVRDLRRIGAAALDLCAVATGRLDGYVERWLNPWDYAAGVLIAEEAGAAVSATEPAADGSRLVTAAAPGIAAELADVVAPLDAAVLARLGVAGETSN</sequence>
<evidence type="ECO:0000256" key="4">
    <source>
        <dbReference type="ARBA" id="ARBA00022723"/>
    </source>
</evidence>
<dbReference type="PROSITE" id="PS00629">
    <property type="entry name" value="IMP_1"/>
    <property type="match status" value="1"/>
</dbReference>
<dbReference type="Gene3D" id="3.40.190.80">
    <property type="match status" value="1"/>
</dbReference>
<dbReference type="GO" id="GO:0008934">
    <property type="term" value="F:inositol monophosphate 1-phosphatase activity"/>
    <property type="evidence" value="ECO:0007669"/>
    <property type="project" value="InterPro"/>
</dbReference>
<dbReference type="InterPro" id="IPR033942">
    <property type="entry name" value="IMPase"/>
</dbReference>
<proteinExistence type="inferred from homology"/>
<reference evidence="9" key="1">
    <citation type="submission" date="2024-05" db="EMBL/GenBank/DDBJ databases">
        <authorList>
            <person name="Yu L."/>
        </authorList>
    </citation>
    <scope>NUCLEOTIDE SEQUENCE</scope>
    <source>
        <strain evidence="9">G08B096</strain>
    </source>
</reference>
<dbReference type="EMBL" id="CP158374">
    <property type="protein sequence ID" value="XBX81556.1"/>
    <property type="molecule type" value="Genomic_DNA"/>
</dbReference>
<evidence type="ECO:0000313" key="9">
    <source>
        <dbReference type="EMBL" id="XBX81556.1"/>
    </source>
</evidence>
<keyword evidence="6 7" id="KW-0460">Magnesium</keyword>
<dbReference type="InterPro" id="IPR000760">
    <property type="entry name" value="Inositol_monophosphatase-like"/>
</dbReference>
<accession>A0AAU7W575</accession>
<dbReference type="CDD" id="cd01639">
    <property type="entry name" value="IMPase"/>
    <property type="match status" value="1"/>
</dbReference>
<evidence type="ECO:0000256" key="2">
    <source>
        <dbReference type="ARBA" id="ARBA00001946"/>
    </source>
</evidence>
<dbReference type="PROSITE" id="PS00630">
    <property type="entry name" value="IMP_2"/>
    <property type="match status" value="1"/>
</dbReference>
<dbReference type="PRINTS" id="PR00377">
    <property type="entry name" value="IMPHPHTASES"/>
</dbReference>
<dbReference type="Pfam" id="PF00459">
    <property type="entry name" value="Inositol_P"/>
    <property type="match status" value="1"/>
</dbReference>
<gene>
    <name evidence="9" type="ORF">ABIQ69_13180</name>
</gene>
<dbReference type="AlphaFoldDB" id="A0AAU7W575"/>
<protein>
    <recommendedName>
        <fullName evidence="8">Inositol-1-monophosphatase</fullName>
        <ecNumber evidence="8">3.1.3.25</ecNumber>
    </recommendedName>
</protein>
<dbReference type="PANTHER" id="PTHR20854:SF4">
    <property type="entry name" value="INOSITOL-1-MONOPHOSPHATASE-RELATED"/>
    <property type="match status" value="1"/>
</dbReference>
<dbReference type="SUPFAM" id="SSF56655">
    <property type="entry name" value="Carbohydrate phosphatase"/>
    <property type="match status" value="1"/>
</dbReference>
<comment type="similarity">
    <text evidence="3 8">Belongs to the inositol monophosphatase superfamily.</text>
</comment>
<name>A0AAU7W575_9MICO</name>
<feature type="binding site" evidence="7">
    <location>
        <position position="110"/>
    </location>
    <ligand>
        <name>Mg(2+)</name>
        <dbReference type="ChEBI" id="CHEBI:18420"/>
        <label>1</label>
        <note>catalytic</note>
    </ligand>
</feature>
<evidence type="ECO:0000256" key="3">
    <source>
        <dbReference type="ARBA" id="ARBA00009759"/>
    </source>
</evidence>
<feature type="binding site" evidence="7">
    <location>
        <position position="111"/>
    </location>
    <ligand>
        <name>Mg(2+)</name>
        <dbReference type="ChEBI" id="CHEBI:18420"/>
        <label>1</label>
        <note>catalytic</note>
    </ligand>
</feature>
<dbReference type="RefSeq" id="WP_350347578.1">
    <property type="nucleotide sequence ID" value="NZ_CP158374.1"/>
</dbReference>
<dbReference type="Gene3D" id="3.30.540.10">
    <property type="entry name" value="Fructose-1,6-Bisphosphatase, subunit A, domain 1"/>
    <property type="match status" value="1"/>
</dbReference>
<evidence type="ECO:0000256" key="6">
    <source>
        <dbReference type="ARBA" id="ARBA00022842"/>
    </source>
</evidence>